<feature type="domain" description="PET hydrolase/cutinase-like" evidence="1">
    <location>
        <begin position="1300"/>
        <end position="1380"/>
    </location>
</feature>
<dbReference type="PANTHER" id="PTHR33428:SF14">
    <property type="entry name" value="CARBOXYLESTERASE TYPE B DOMAIN-CONTAINING PROTEIN"/>
    <property type="match status" value="1"/>
</dbReference>
<name>A0A1C5I7W7_9ACTN</name>
<dbReference type="EMBL" id="LT607750">
    <property type="protein sequence ID" value="SCG54229.1"/>
    <property type="molecule type" value="Genomic_DNA"/>
</dbReference>
<dbReference type="Proteomes" id="UP000198217">
    <property type="component" value="Chromosome I"/>
</dbReference>
<dbReference type="PANTHER" id="PTHR33428">
    <property type="entry name" value="CHLOROPHYLLASE-2, CHLOROPLASTIC"/>
    <property type="match status" value="1"/>
</dbReference>
<evidence type="ECO:0000313" key="3">
    <source>
        <dbReference type="Proteomes" id="UP000198217"/>
    </source>
</evidence>
<dbReference type="Gene3D" id="3.40.50.1820">
    <property type="entry name" value="alpha/beta hydrolase"/>
    <property type="match status" value="1"/>
</dbReference>
<dbReference type="Pfam" id="PF12740">
    <property type="entry name" value="PETase"/>
    <property type="match status" value="1"/>
</dbReference>
<dbReference type="InterPro" id="IPR029058">
    <property type="entry name" value="AB_hydrolase_fold"/>
</dbReference>
<proteinExistence type="predicted"/>
<organism evidence="2 3">
    <name type="scientific">Micromonospora echinaurantiaca</name>
    <dbReference type="NCBI Taxonomy" id="47857"/>
    <lineage>
        <taxon>Bacteria</taxon>
        <taxon>Bacillati</taxon>
        <taxon>Actinomycetota</taxon>
        <taxon>Actinomycetes</taxon>
        <taxon>Micromonosporales</taxon>
        <taxon>Micromonosporaceae</taxon>
        <taxon>Micromonospora</taxon>
    </lineage>
</organism>
<dbReference type="GO" id="GO:0016787">
    <property type="term" value="F:hydrolase activity"/>
    <property type="evidence" value="ECO:0007669"/>
    <property type="project" value="UniProtKB-KW"/>
</dbReference>
<protein>
    <submittedName>
        <fullName evidence="2">Alpha/beta hydrolase family protein</fullName>
    </submittedName>
</protein>
<keyword evidence="3" id="KW-1185">Reference proteome</keyword>
<accession>A0A1C5I7W7</accession>
<dbReference type="InterPro" id="IPR041127">
    <property type="entry name" value="PET_hydrolase/cutinase-like"/>
</dbReference>
<evidence type="ECO:0000313" key="2">
    <source>
        <dbReference type="EMBL" id="SCG54229.1"/>
    </source>
</evidence>
<dbReference type="RefSeq" id="WP_088994284.1">
    <property type="nucleotide sequence ID" value="NZ_LT607750.1"/>
</dbReference>
<reference evidence="2 3" key="1">
    <citation type="submission" date="2016-06" db="EMBL/GenBank/DDBJ databases">
        <authorList>
            <person name="Kjaerup R.B."/>
            <person name="Dalgaard T.S."/>
            <person name="Juul-Madsen H.R."/>
        </authorList>
    </citation>
    <scope>NUCLEOTIDE SEQUENCE [LARGE SCALE GENOMIC DNA]</scope>
    <source>
        <strain evidence="2 3">DSM 43904</strain>
    </source>
</reference>
<evidence type="ECO:0000259" key="1">
    <source>
        <dbReference type="Pfam" id="PF12740"/>
    </source>
</evidence>
<dbReference type="SUPFAM" id="SSF53474">
    <property type="entry name" value="alpha/beta-Hydrolases"/>
    <property type="match status" value="1"/>
</dbReference>
<keyword evidence="2" id="KW-0378">Hydrolase</keyword>
<sequence>MAEILVVHGTVRPRATGGSVEGYRVQVSLRAERTLGDAVLRFPVVGSARLPADGEFRIEVTPDGVPVDPVEISVAAATGVEVHRLRRSLEQLTKPLRLRVPTVDRVEVVPSDEPNLGARARITGQVVDQQGRRVPPDLPVVIWGVDQADGSDIEGDSRPARPLVITATRSDGRFGADWVDDVLASASGSVAGGARQPVSLAADGRLPRAILLVVDLHDDELPDDDCGCSATPPRLPDQADLTGSPEAFSQDLGGGCVDLTMPNRAIEEFAYFQVVRTSEPRVAGLTLNPRRAVPSDLLADLLGVSIASQALGLTRPTSVALQTTNLTLDVHAARSLVRTDRPPSVAAITRAAWLSEVTATTDMIDAGLRTAWDRTVLDAEDAIDWDHTPRIHPALDIAYGHLLQFREVWRADGYSLGDLLYSLPLAPGQRRQVAVVDWDRRTSSAREERLEYEEHLDALLSRDRAVLEMVGTDLHEEISSGSRNTTWGVAGGLGAGFIGSGFGIFGGVAGGTSGSSSSSWQDAARTFAADSMQQLRDRVAQRSSALRSQRSSVVQSVSQGETLRAETEVVANYNRCHAMTVEYFEVLRHFLVTHELADVRECLFVPLPLAPFDRAKALRWREVLGRFLRRGELRGGFDAIERIADNWVGWDFPVARYSEEAPESIEGELRVSFLLPRPRDAADGKYQVDMWQPLAPFLNVDTLELFTAKLNERTARERDRIFRTEIAPGIAERLVQRLRLAFVGPNGGESEVPVDATLVSRYAESVPLYVTVNQAGAVPGVPRDDIAHVKIWYDGPPLPPDAQVIVHSGRLRYRTPHLSAVLFDDARIIDDIKLGDAVVVAAPLSQRELRNPRQEDVKLADLLVAHLNDHLEFYHQAIWMSLDAQRRFMLLDAVEVPGLGGRSVASLCSNQLIGIVGNSLVLPAAPGLRLDPTLTEAGGEAAPVPLVNAYAAPPAPPLRVSVPTRGVFAEAVAGSCNACESVDDTRYWRWSTDGQLELPEISPVSTESRAGDEPDLTPTPLPAPLVQIQNAPAVPDPVGLRAAFELLSKPGLFQDVTGLEGTQRNAAAAFEASLSAASALGDEAAKLASQQELGRNAERMLDRINQARGDGLLSQSEAQELASSALRGLVGEPRSGSQSPTTDPIVDGVIDKAAQGAKADIKVSSPSETVEVSFADERGVVGGGLTPSPPLELFHQIPQVVVIEPLWETSLTPFVIDTYDTLKALLGDHLEKPEAAGLIEQDPLDPTKYLVERRLRIVHPADAATPTRVAGTGRLPVAVILHGQSMPGRLIPSFNGYQKLQEELARHGIVSVSVDTNVANLFDSMIEMRTQMVLGALDALRTLDANPSSSLHQRLDFDRVALMGHSRGGDAVVRAARRNSARPPATRYGIRAVCALAPTDLAFGKPEEVALGRADTPFFAVVYGARDGDVAGGRGARYYGGTGFRHYDRATCDKAMVFIDNCNHNRFNSEWFKAADDAGLFPDRLLSDTDHEKLADEYIGGLFRWRLLGDAKPKGLFDGTATNTLGAGVSLQWSFGSQIQVLDDMEDPVRPRTLTGGSIDPFPDVLIGARSLDMATNHVTTILVLEPPGPGGSAYSVALRPGESDWSSFDALTFGVGADYDLTSQDTIDAGQLPAFSVVVTDADGASTTISASALSGPLVPRRPVWHWTTGNSTVLRLETMTLPVDKLTGINPARVAQVGLRAAPGMLRHLFFDSLQLVRH</sequence>
<gene>
    <name evidence="2" type="ORF">GA0070609_2913</name>
</gene>